<keyword evidence="7" id="KW-1185">Reference proteome</keyword>
<dbReference type="Gene3D" id="3.30.565.10">
    <property type="entry name" value="Histidine kinase-like ATPase, C-terminal domain"/>
    <property type="match status" value="1"/>
</dbReference>
<dbReference type="AlphaFoldDB" id="A0A0P9FDT4"/>
<evidence type="ECO:0000256" key="2">
    <source>
        <dbReference type="ARBA" id="ARBA00012438"/>
    </source>
</evidence>
<dbReference type="PANTHER" id="PTHR43547">
    <property type="entry name" value="TWO-COMPONENT HISTIDINE KINASE"/>
    <property type="match status" value="1"/>
</dbReference>
<evidence type="ECO:0000313" key="6">
    <source>
        <dbReference type="EMBL" id="KPV51052.1"/>
    </source>
</evidence>
<sequence>MKMIRTAKIPPNTAVVPGLLVLLVLLASFQYYWLGEVSAGERERMQALVDSGAQRFSEDFDLEIASTFLGLQMQANTVRYKNWELYAQRYDHWRTHVAHPKLVGDVFLVQLYERDPISLMRYNPATRSFEPSDWPSSMRDLRVRFEQSVNTMYLENNMLVGNAPDSVADEVPALVIPVANMARLSNPQSTDVDSDIEIVINDRVIKRRLCPRCKPQPNPIFAYTVAAFDTSYLWQQFVPDLAHKYFATAGSVDYNLAIVRRDQPTRLMYHSNSGTYELAPAAGDAETSLFSLRLDEINRLLIDDTLRLGDLPDTSDRRSWLFAMDRAAKPSTPTRNEPHGVDAGRWKLILTHRSGSLESAVSNLRLRNMLISTGILAQLGVSMMLMVRSARRAQRLAEQKIEFVAAISHELRTPLAVICSAGENLADGVVLDPARARQYGAVIHGEGRRLAEMVDQALEFAGAQSGRKTYIPRPIGVNELIQRALSACQAQIRDADAQIDLRVPDDLPHVLADPAEMTRALQNLIRNALKYGGERRWVGIDVCAHYGTRGTEIAIGVHDNGMGIAPDDLAHIFEPFYRSREALVAQIHG</sequence>
<dbReference type="Proteomes" id="UP000050509">
    <property type="component" value="Unassembled WGS sequence"/>
</dbReference>
<dbReference type="Pfam" id="PF02518">
    <property type="entry name" value="HATPase_c"/>
    <property type="match status" value="1"/>
</dbReference>
<dbReference type="SUPFAM" id="SSF55874">
    <property type="entry name" value="ATPase domain of HSP90 chaperone/DNA topoisomerase II/histidine kinase"/>
    <property type="match status" value="1"/>
</dbReference>
<dbReference type="Pfam" id="PF00512">
    <property type="entry name" value="HisKA"/>
    <property type="match status" value="1"/>
</dbReference>
<dbReference type="InterPro" id="IPR036890">
    <property type="entry name" value="HATPase_C_sf"/>
</dbReference>
<proteinExistence type="predicted"/>
<evidence type="ECO:0000256" key="4">
    <source>
        <dbReference type="ARBA" id="ARBA00022777"/>
    </source>
</evidence>
<protein>
    <recommendedName>
        <fullName evidence="2">histidine kinase</fullName>
        <ecNumber evidence="2">2.7.13.3</ecNumber>
    </recommendedName>
</protein>
<dbReference type="SMART" id="SM00388">
    <property type="entry name" value="HisKA"/>
    <property type="match status" value="1"/>
</dbReference>
<feature type="non-terminal residue" evidence="6">
    <location>
        <position position="589"/>
    </location>
</feature>
<evidence type="ECO:0000313" key="7">
    <source>
        <dbReference type="Proteomes" id="UP000050509"/>
    </source>
</evidence>
<organism evidence="6 7">
    <name type="scientific">Kouleothrix aurantiaca</name>
    <dbReference type="NCBI Taxonomy" id="186479"/>
    <lineage>
        <taxon>Bacteria</taxon>
        <taxon>Bacillati</taxon>
        <taxon>Chloroflexota</taxon>
        <taxon>Chloroflexia</taxon>
        <taxon>Chloroflexales</taxon>
        <taxon>Roseiflexineae</taxon>
        <taxon>Roseiflexaceae</taxon>
        <taxon>Kouleothrix</taxon>
    </lineage>
</organism>
<dbReference type="CDD" id="cd00075">
    <property type="entry name" value="HATPase"/>
    <property type="match status" value="1"/>
</dbReference>
<keyword evidence="4" id="KW-0808">Transferase</keyword>
<dbReference type="PROSITE" id="PS50109">
    <property type="entry name" value="HIS_KIN"/>
    <property type="match status" value="1"/>
</dbReference>
<dbReference type="InterPro" id="IPR005467">
    <property type="entry name" value="His_kinase_dom"/>
</dbReference>
<gene>
    <name evidence="6" type="ORF">SE17_23420</name>
</gene>
<dbReference type="SUPFAM" id="SSF47384">
    <property type="entry name" value="Homodimeric domain of signal transducing histidine kinase"/>
    <property type="match status" value="1"/>
</dbReference>
<feature type="domain" description="Histidine kinase" evidence="5">
    <location>
        <begin position="406"/>
        <end position="589"/>
    </location>
</feature>
<dbReference type="CDD" id="cd00082">
    <property type="entry name" value="HisKA"/>
    <property type="match status" value="1"/>
</dbReference>
<dbReference type="InterPro" id="IPR003661">
    <property type="entry name" value="HisK_dim/P_dom"/>
</dbReference>
<comment type="catalytic activity">
    <reaction evidence="1">
        <text>ATP + protein L-histidine = ADP + protein N-phospho-L-histidine.</text>
        <dbReference type="EC" id="2.7.13.3"/>
    </reaction>
</comment>
<dbReference type="EC" id="2.7.13.3" evidence="2"/>
<dbReference type="PANTHER" id="PTHR43547:SF2">
    <property type="entry name" value="HYBRID SIGNAL TRANSDUCTION HISTIDINE KINASE C"/>
    <property type="match status" value="1"/>
</dbReference>
<accession>A0A0P9FDT4</accession>
<reference evidence="6 7" key="1">
    <citation type="submission" date="2015-09" db="EMBL/GenBank/DDBJ databases">
        <title>Draft genome sequence of Kouleothrix aurantiaca JCM 19913.</title>
        <authorList>
            <person name="Hemp J."/>
        </authorList>
    </citation>
    <scope>NUCLEOTIDE SEQUENCE [LARGE SCALE GENOMIC DNA]</scope>
    <source>
        <strain evidence="6 7">COM-B</strain>
    </source>
</reference>
<name>A0A0P9FDT4_9CHLR</name>
<evidence type="ECO:0000259" key="5">
    <source>
        <dbReference type="PROSITE" id="PS50109"/>
    </source>
</evidence>
<comment type="caution">
    <text evidence="6">The sequence shown here is derived from an EMBL/GenBank/DDBJ whole genome shotgun (WGS) entry which is preliminary data.</text>
</comment>
<keyword evidence="4" id="KW-0418">Kinase</keyword>
<dbReference type="InterPro" id="IPR036097">
    <property type="entry name" value="HisK_dim/P_sf"/>
</dbReference>
<dbReference type="GO" id="GO:0000155">
    <property type="term" value="F:phosphorelay sensor kinase activity"/>
    <property type="evidence" value="ECO:0007669"/>
    <property type="project" value="InterPro"/>
</dbReference>
<evidence type="ECO:0000256" key="3">
    <source>
        <dbReference type="ARBA" id="ARBA00022553"/>
    </source>
</evidence>
<dbReference type="Gene3D" id="1.10.287.130">
    <property type="match status" value="1"/>
</dbReference>
<dbReference type="EMBL" id="LJCR01001094">
    <property type="protein sequence ID" value="KPV51052.1"/>
    <property type="molecule type" value="Genomic_DNA"/>
</dbReference>
<evidence type="ECO:0000256" key="1">
    <source>
        <dbReference type="ARBA" id="ARBA00000085"/>
    </source>
</evidence>
<keyword evidence="3" id="KW-0597">Phosphoprotein</keyword>
<dbReference type="InterPro" id="IPR003594">
    <property type="entry name" value="HATPase_dom"/>
</dbReference>